<feature type="compositionally biased region" description="Low complexity" evidence="1">
    <location>
        <begin position="251"/>
        <end position="274"/>
    </location>
</feature>
<protein>
    <recommendedName>
        <fullName evidence="4">PPE family domain-containing protein</fullName>
    </recommendedName>
</protein>
<accession>A0ABY2SAU2</accession>
<evidence type="ECO:0000256" key="1">
    <source>
        <dbReference type="SAM" id="MobiDB-lite"/>
    </source>
</evidence>
<feature type="compositionally biased region" description="Basic and acidic residues" evidence="1">
    <location>
        <begin position="379"/>
        <end position="390"/>
    </location>
</feature>
<dbReference type="Proteomes" id="UP000309992">
    <property type="component" value="Unassembled WGS sequence"/>
</dbReference>
<name>A0ABY2SAU2_9PSEU</name>
<gene>
    <name evidence="2" type="ORF">FCN18_06100</name>
</gene>
<dbReference type="InterPro" id="IPR038332">
    <property type="entry name" value="PPE_sf"/>
</dbReference>
<feature type="region of interest" description="Disordered" evidence="1">
    <location>
        <begin position="251"/>
        <end position="285"/>
    </location>
</feature>
<comment type="caution">
    <text evidence="2">The sequence shown here is derived from an EMBL/GenBank/DDBJ whole genome shotgun (WGS) entry which is preliminary data.</text>
</comment>
<keyword evidence="3" id="KW-1185">Reference proteome</keyword>
<proteinExistence type="predicted"/>
<evidence type="ECO:0000313" key="3">
    <source>
        <dbReference type="Proteomes" id="UP000309992"/>
    </source>
</evidence>
<dbReference type="Gene3D" id="1.20.1260.20">
    <property type="entry name" value="PPE superfamily"/>
    <property type="match status" value="1"/>
</dbReference>
<feature type="region of interest" description="Disordered" evidence="1">
    <location>
        <begin position="356"/>
        <end position="410"/>
    </location>
</feature>
<evidence type="ECO:0008006" key="4">
    <source>
        <dbReference type="Google" id="ProtNLM"/>
    </source>
</evidence>
<reference evidence="2 3" key="1">
    <citation type="journal article" date="2015" name="Antonie Van Leeuwenhoek">
        <title>Prauserella endophytica sp. nov., an endophytic actinobacterium isolated from Tamarix taklamakanensis.</title>
        <authorList>
            <person name="Liu J.M."/>
            <person name="Habden X."/>
            <person name="Guo L."/>
            <person name="Tuo L."/>
            <person name="Jiang Z.K."/>
            <person name="Liu S.W."/>
            <person name="Liu X.F."/>
            <person name="Chen L."/>
            <person name="Li R.F."/>
            <person name="Zhang Y.Q."/>
            <person name="Sun C.H."/>
        </authorList>
    </citation>
    <scope>NUCLEOTIDE SEQUENCE [LARGE SCALE GENOMIC DNA]</scope>
    <source>
        <strain evidence="2 3">CGMCC 4.7182</strain>
    </source>
</reference>
<sequence length="410" mass="41173">MSPAEEPATAGVAGVWDVYFGQPAPPQGGVNWDAYSHEELYQMLWQDADVADVSTVAAEWAEHRAALVNHAEVLREQRTALLESWRGTGAEEAARRLDVLADRVEKLAELAHAGEQAAEQAADALARARAMMPPPPGDPAAPMTDAAANWAGVTTAPTTSTPATAAPTPSDWAAFGRRMASQFQPAQPQPSTTTSDTGSAFGAVGGAGFSFYTGAGTTDMQKQQAVRAMQGYETSLTSSSELIGQARGTIPAAASTPTSATTPSSATTASATPSWQSLVGSGGGTAKGLAGGATTGTLPGGGLAAGIGQAAGMGQVAGMGQAANALAQGMRVGSMAMHGGPASAAQLAAEAAASRSGAMGGMVPPGAAGARPGSDDDEHENRLPTIDHELFPLQEPGSEAVIGLQGEVDQ</sequence>
<organism evidence="2 3">
    <name type="scientific">Prauserella endophytica</name>
    <dbReference type="NCBI Taxonomy" id="1592324"/>
    <lineage>
        <taxon>Bacteria</taxon>
        <taxon>Bacillati</taxon>
        <taxon>Actinomycetota</taxon>
        <taxon>Actinomycetes</taxon>
        <taxon>Pseudonocardiales</taxon>
        <taxon>Pseudonocardiaceae</taxon>
        <taxon>Prauserella</taxon>
        <taxon>Prauserella coralliicola group</taxon>
    </lineage>
</organism>
<dbReference type="EMBL" id="SWMS01000002">
    <property type="protein sequence ID" value="TKG73010.1"/>
    <property type="molecule type" value="Genomic_DNA"/>
</dbReference>
<evidence type="ECO:0000313" key="2">
    <source>
        <dbReference type="EMBL" id="TKG73010.1"/>
    </source>
</evidence>
<feature type="compositionally biased region" description="Low complexity" evidence="1">
    <location>
        <begin position="356"/>
        <end position="372"/>
    </location>
</feature>
<dbReference type="SUPFAM" id="SSF140459">
    <property type="entry name" value="PE/PPE dimer-like"/>
    <property type="match status" value="1"/>
</dbReference>